<proteinExistence type="inferred from homology"/>
<dbReference type="Gene3D" id="1.20.58.220">
    <property type="entry name" value="Phosphate transport system protein phou homolog 2, domain 2"/>
    <property type="match status" value="1"/>
</dbReference>
<evidence type="ECO:0000313" key="3">
    <source>
        <dbReference type="EMBL" id="BBB32653.1"/>
    </source>
</evidence>
<evidence type="ECO:0008006" key="5">
    <source>
        <dbReference type="Google" id="ProtNLM"/>
    </source>
</evidence>
<dbReference type="RefSeq" id="WP_201326956.1">
    <property type="nucleotide sequence ID" value="NZ_AP017470.1"/>
</dbReference>
<accession>A0A7R6PZJ6</accession>
<dbReference type="InterPro" id="IPR018445">
    <property type="entry name" value="Put_Phosphate_transp_reg"/>
</dbReference>
<gene>
    <name evidence="3" type="ORF">TTHT_1119</name>
</gene>
<evidence type="ECO:0000256" key="1">
    <source>
        <dbReference type="ARBA" id="ARBA00008591"/>
    </source>
</evidence>
<dbReference type="EMBL" id="AP017470">
    <property type="protein sequence ID" value="BBB32653.1"/>
    <property type="molecule type" value="Genomic_DNA"/>
</dbReference>
<dbReference type="Pfam" id="PF01865">
    <property type="entry name" value="PhoU_div"/>
    <property type="match status" value="1"/>
</dbReference>
<protein>
    <recommendedName>
        <fullName evidence="5">DUF47 family protein</fullName>
    </recommendedName>
</protein>
<name>A0A7R6PZJ6_9BACT</name>
<dbReference type="KEGG" id="thyd:TTHT_1119"/>
<dbReference type="SUPFAM" id="SSF109755">
    <property type="entry name" value="PhoU-like"/>
    <property type="match status" value="1"/>
</dbReference>
<evidence type="ECO:0000256" key="2">
    <source>
        <dbReference type="SAM" id="Coils"/>
    </source>
</evidence>
<keyword evidence="4" id="KW-1185">Reference proteome</keyword>
<dbReference type="Proteomes" id="UP000595564">
    <property type="component" value="Chromosome"/>
</dbReference>
<dbReference type="InterPro" id="IPR038078">
    <property type="entry name" value="PhoU-like_sf"/>
</dbReference>
<dbReference type="PANTHER" id="PTHR36536:SF3">
    <property type="entry name" value="UPF0111 PROTEIN HI_1603"/>
    <property type="match status" value="1"/>
</dbReference>
<comment type="similarity">
    <text evidence="1">Belongs to the UPF0111 family.</text>
</comment>
<feature type="coiled-coil region" evidence="2">
    <location>
        <begin position="7"/>
        <end position="105"/>
    </location>
</feature>
<sequence length="213" mass="24693">MWFLGGADKLQKEIDILLEKIKESASIFCTGIEAYMNKDNENFLLSLEKVKNLESDVDKLRRSIEQELYQKSLIPENRGDVLGLLETLDDIIDAAESTMEKFETEIPDIPAKWHSDFVKLAEKSKDAAFSCVDAASAFFKSVFEVKFYLNKVFLYEKEADRVSRELKRKIFKSDLKQSHKIHLRYFALSIETMSDRAEEVADRLAIYAIKREM</sequence>
<dbReference type="PANTHER" id="PTHR36536">
    <property type="entry name" value="UPF0111 PROTEIN HI_1603"/>
    <property type="match status" value="1"/>
</dbReference>
<reference evidence="3 4" key="1">
    <citation type="journal article" date="2012" name="Extremophiles">
        <title>Thermotomaculum hydrothermale gen. nov., sp. nov., a novel heterotrophic thermophile within the phylum Acidobacteria from a deep-sea hydrothermal vent chimney in the Southern Okinawa Trough.</title>
        <authorList>
            <person name="Izumi H."/>
            <person name="Nunoura T."/>
            <person name="Miyazaki M."/>
            <person name="Mino S."/>
            <person name="Toki T."/>
            <person name="Takai K."/>
            <person name="Sako Y."/>
            <person name="Sawabe T."/>
            <person name="Nakagawa S."/>
        </authorList>
    </citation>
    <scope>NUCLEOTIDE SEQUENCE [LARGE SCALE GENOMIC DNA]</scope>
    <source>
        <strain evidence="3 4">AC55</strain>
    </source>
</reference>
<dbReference type="AlphaFoldDB" id="A0A7R6PZJ6"/>
<organism evidence="3 4">
    <name type="scientific">Thermotomaculum hydrothermale</name>
    <dbReference type="NCBI Taxonomy" id="981385"/>
    <lineage>
        <taxon>Bacteria</taxon>
        <taxon>Pseudomonadati</taxon>
        <taxon>Acidobacteriota</taxon>
        <taxon>Holophagae</taxon>
        <taxon>Thermotomaculales</taxon>
        <taxon>Thermotomaculaceae</taxon>
        <taxon>Thermotomaculum</taxon>
    </lineage>
</organism>
<keyword evidence="2" id="KW-0175">Coiled coil</keyword>
<dbReference type="InterPro" id="IPR002727">
    <property type="entry name" value="DUF47"/>
</dbReference>
<evidence type="ECO:0000313" key="4">
    <source>
        <dbReference type="Proteomes" id="UP000595564"/>
    </source>
</evidence>